<protein>
    <submittedName>
        <fullName evidence="2">Uncharacterized protein</fullName>
    </submittedName>
</protein>
<dbReference type="HOGENOM" id="CLU_1610322_0_0_1"/>
<name>A0A0C2SFY2_AMAMK</name>
<dbReference type="AlphaFoldDB" id="A0A0C2SFY2"/>
<dbReference type="Proteomes" id="UP000054549">
    <property type="component" value="Unassembled WGS sequence"/>
</dbReference>
<evidence type="ECO:0000256" key="1">
    <source>
        <dbReference type="SAM" id="MobiDB-lite"/>
    </source>
</evidence>
<feature type="compositionally biased region" description="Polar residues" evidence="1">
    <location>
        <begin position="95"/>
        <end position="116"/>
    </location>
</feature>
<proteinExistence type="predicted"/>
<dbReference type="EMBL" id="KN818277">
    <property type="protein sequence ID" value="KIL61990.1"/>
    <property type="molecule type" value="Genomic_DNA"/>
</dbReference>
<sequence length="165" mass="17470">MQATLFASALKPLLRSICLTKSAFRSQRLETSAHVCNSDEIQAYTYEALRPASRNITKVHQLVHLEKSSLQHGISCHAEHGAVAAAASSDSSSSLNNACYTSKSPPSTAPLKSTPNIDCPSSSISRRSRPASPGGVAHRVVISNSTTTGGEGCGTENYPEEGERE</sequence>
<evidence type="ECO:0000313" key="3">
    <source>
        <dbReference type="Proteomes" id="UP000054549"/>
    </source>
</evidence>
<organism evidence="2 3">
    <name type="scientific">Amanita muscaria (strain Koide BX008)</name>
    <dbReference type="NCBI Taxonomy" id="946122"/>
    <lineage>
        <taxon>Eukaryota</taxon>
        <taxon>Fungi</taxon>
        <taxon>Dikarya</taxon>
        <taxon>Basidiomycota</taxon>
        <taxon>Agaricomycotina</taxon>
        <taxon>Agaricomycetes</taxon>
        <taxon>Agaricomycetidae</taxon>
        <taxon>Agaricales</taxon>
        <taxon>Pluteineae</taxon>
        <taxon>Amanitaceae</taxon>
        <taxon>Amanita</taxon>
    </lineage>
</organism>
<accession>A0A0C2SFY2</accession>
<evidence type="ECO:0000313" key="2">
    <source>
        <dbReference type="EMBL" id="KIL61990.1"/>
    </source>
</evidence>
<feature type="region of interest" description="Disordered" evidence="1">
    <location>
        <begin position="92"/>
        <end position="165"/>
    </location>
</feature>
<gene>
    <name evidence="2" type="ORF">M378DRAFT_811545</name>
</gene>
<reference evidence="2 3" key="1">
    <citation type="submission" date="2014-04" db="EMBL/GenBank/DDBJ databases">
        <title>Evolutionary Origins and Diversification of the Mycorrhizal Mutualists.</title>
        <authorList>
            <consortium name="DOE Joint Genome Institute"/>
            <consortium name="Mycorrhizal Genomics Consortium"/>
            <person name="Kohler A."/>
            <person name="Kuo A."/>
            <person name="Nagy L.G."/>
            <person name="Floudas D."/>
            <person name="Copeland A."/>
            <person name="Barry K.W."/>
            <person name="Cichocki N."/>
            <person name="Veneault-Fourrey C."/>
            <person name="LaButti K."/>
            <person name="Lindquist E.A."/>
            <person name="Lipzen A."/>
            <person name="Lundell T."/>
            <person name="Morin E."/>
            <person name="Murat C."/>
            <person name="Riley R."/>
            <person name="Ohm R."/>
            <person name="Sun H."/>
            <person name="Tunlid A."/>
            <person name="Henrissat B."/>
            <person name="Grigoriev I.V."/>
            <person name="Hibbett D.S."/>
            <person name="Martin F."/>
        </authorList>
    </citation>
    <scope>NUCLEOTIDE SEQUENCE [LARGE SCALE GENOMIC DNA]</scope>
    <source>
        <strain evidence="2 3">Koide BX008</strain>
    </source>
</reference>
<keyword evidence="3" id="KW-1185">Reference proteome</keyword>
<dbReference type="InParanoid" id="A0A0C2SFY2"/>
<feature type="compositionally biased region" description="Low complexity" evidence="1">
    <location>
        <begin position="120"/>
        <end position="133"/>
    </location>
</feature>